<organism evidence="1">
    <name type="scientific">Anopheles atroparvus</name>
    <name type="common">European mosquito</name>
    <dbReference type="NCBI Taxonomy" id="41427"/>
    <lineage>
        <taxon>Eukaryota</taxon>
        <taxon>Metazoa</taxon>
        <taxon>Ecdysozoa</taxon>
        <taxon>Arthropoda</taxon>
        <taxon>Hexapoda</taxon>
        <taxon>Insecta</taxon>
        <taxon>Pterygota</taxon>
        <taxon>Neoptera</taxon>
        <taxon>Endopterygota</taxon>
        <taxon>Diptera</taxon>
        <taxon>Nematocera</taxon>
        <taxon>Culicoidea</taxon>
        <taxon>Culicidae</taxon>
        <taxon>Anophelinae</taxon>
        <taxon>Anopheles</taxon>
    </lineage>
</organism>
<evidence type="ECO:0000313" key="1">
    <source>
        <dbReference type="EnsemblMetazoa" id="AATE017209-PA.1"/>
    </source>
</evidence>
<reference evidence="1" key="1">
    <citation type="submission" date="2022-08" db="UniProtKB">
        <authorList>
            <consortium name="EnsemblMetazoa"/>
        </authorList>
    </citation>
    <scope>IDENTIFICATION</scope>
    <source>
        <strain evidence="1">EBRO</strain>
    </source>
</reference>
<name>A0A182JFP7_ANOAO</name>
<dbReference type="AlphaFoldDB" id="A0A182JFP7"/>
<accession>A0A182JFP7</accession>
<sequence>MLRLVHITYIPFTMAVVVVAPELTTDSPPTNGSFSSSRGLISGVGRADDTTSSTIFSIAPFAPVAPPEPPLAVTCASLRLPMVGGTTIGSGLCVGLESGVLSALLPLPAYSLGDEPLMAARLCVGPGVPAEPLGGPGPTTPAPPEPGPARVLACFRRRGRYL</sequence>
<protein>
    <submittedName>
        <fullName evidence="1">Uncharacterized protein</fullName>
    </submittedName>
</protein>
<proteinExistence type="predicted"/>
<dbReference type="VEuPathDB" id="VectorBase:AATE017209"/>
<dbReference type="EnsemblMetazoa" id="AATE017209-RA">
    <property type="protein sequence ID" value="AATE017209-PA.1"/>
    <property type="gene ID" value="AATE017209"/>
</dbReference>